<accession>A0A8J5MB94</accession>
<evidence type="ECO:0008006" key="3">
    <source>
        <dbReference type="Google" id="ProtNLM"/>
    </source>
</evidence>
<dbReference type="AlphaFoldDB" id="A0A8J5MB94"/>
<dbReference type="Proteomes" id="UP000709295">
    <property type="component" value="Unassembled WGS sequence"/>
</dbReference>
<evidence type="ECO:0000313" key="2">
    <source>
        <dbReference type="Proteomes" id="UP000709295"/>
    </source>
</evidence>
<organism evidence="1 2">
    <name type="scientific">Phytophthora aleatoria</name>
    <dbReference type="NCBI Taxonomy" id="2496075"/>
    <lineage>
        <taxon>Eukaryota</taxon>
        <taxon>Sar</taxon>
        <taxon>Stramenopiles</taxon>
        <taxon>Oomycota</taxon>
        <taxon>Peronosporomycetes</taxon>
        <taxon>Peronosporales</taxon>
        <taxon>Peronosporaceae</taxon>
        <taxon>Phytophthora</taxon>
    </lineage>
</organism>
<sequence length="154" mass="17015">KKNRARDEFGVGRYDANGIIYEHDQYWNKTASIPKNTSVLLLSGGLDPQTPSYVAESLLRVLKGDNKELITFDYCPHSTLGTSGMIDEDPMSPTCAIEVLASYPQNNGDLKLMNKKCVDEMPLFNLTIPPSIMYSSMSTDDAYDGIYSSSLSAE</sequence>
<comment type="caution">
    <text evidence="1">The sequence shown here is derived from an EMBL/GenBank/DDBJ whole genome shotgun (WGS) entry which is preliminary data.</text>
</comment>
<feature type="non-terminal residue" evidence="1">
    <location>
        <position position="1"/>
    </location>
</feature>
<evidence type="ECO:0000313" key="1">
    <source>
        <dbReference type="EMBL" id="KAG6976051.1"/>
    </source>
</evidence>
<gene>
    <name evidence="1" type="ORF">JG688_00001743</name>
</gene>
<keyword evidence="2" id="KW-1185">Reference proteome</keyword>
<protein>
    <recommendedName>
        <fullName evidence="3">Peptidase S33 tripeptidyl aminopeptidase-like C-terminal domain-containing protein</fullName>
    </recommendedName>
</protein>
<name>A0A8J5MB94_9STRA</name>
<proteinExistence type="predicted"/>
<reference evidence="1" key="1">
    <citation type="submission" date="2021-01" db="EMBL/GenBank/DDBJ databases">
        <title>Phytophthora aleatoria, a newly-described species from Pinus radiata is distinct from Phytophthora cactorum isolates based on comparative genomics.</title>
        <authorList>
            <person name="Mcdougal R."/>
            <person name="Panda P."/>
            <person name="Williams N."/>
            <person name="Studholme D.J."/>
        </authorList>
    </citation>
    <scope>NUCLEOTIDE SEQUENCE</scope>
    <source>
        <strain evidence="1">NZFS 4037</strain>
    </source>
</reference>
<dbReference type="EMBL" id="JAENGY010000042">
    <property type="protein sequence ID" value="KAG6976051.1"/>
    <property type="molecule type" value="Genomic_DNA"/>
</dbReference>